<dbReference type="RefSeq" id="XP_018380110.1">
    <property type="nucleotide sequence ID" value="XM_018535193.1"/>
</dbReference>
<accession>A0A177D6X6</accession>
<dbReference type="VEuPathDB" id="FungiDB:CC77DRAFT_948335"/>
<evidence type="ECO:0000313" key="2">
    <source>
        <dbReference type="EMBL" id="OAG14689.1"/>
    </source>
</evidence>
<gene>
    <name evidence="2" type="ORF">CC77DRAFT_948335</name>
</gene>
<protein>
    <submittedName>
        <fullName evidence="2">Uncharacterized protein</fullName>
    </submittedName>
</protein>
<organism evidence="2 3">
    <name type="scientific">Alternaria alternata</name>
    <name type="common">Alternaria rot fungus</name>
    <name type="synonym">Torula alternata</name>
    <dbReference type="NCBI Taxonomy" id="5599"/>
    <lineage>
        <taxon>Eukaryota</taxon>
        <taxon>Fungi</taxon>
        <taxon>Dikarya</taxon>
        <taxon>Ascomycota</taxon>
        <taxon>Pezizomycotina</taxon>
        <taxon>Dothideomycetes</taxon>
        <taxon>Pleosporomycetidae</taxon>
        <taxon>Pleosporales</taxon>
        <taxon>Pleosporineae</taxon>
        <taxon>Pleosporaceae</taxon>
        <taxon>Alternaria</taxon>
        <taxon>Alternaria sect. Alternaria</taxon>
        <taxon>Alternaria alternata complex</taxon>
    </lineage>
</organism>
<keyword evidence="3" id="KW-1185">Reference proteome</keyword>
<dbReference type="Proteomes" id="UP000077248">
    <property type="component" value="Unassembled WGS sequence"/>
</dbReference>
<dbReference type="AlphaFoldDB" id="A0A177D6X6"/>
<dbReference type="EMBL" id="KV441498">
    <property type="protein sequence ID" value="OAG14689.1"/>
    <property type="molecule type" value="Genomic_DNA"/>
</dbReference>
<dbReference type="KEGG" id="aalt:CC77DRAFT_948335"/>
<reference evidence="2 3" key="1">
    <citation type="submission" date="2016-05" db="EMBL/GenBank/DDBJ databases">
        <title>Comparative analysis of secretome profiles of manganese(II)-oxidizing ascomycete fungi.</title>
        <authorList>
            <consortium name="DOE Joint Genome Institute"/>
            <person name="Zeiner C.A."/>
            <person name="Purvine S.O."/>
            <person name="Zink E.M."/>
            <person name="Wu S."/>
            <person name="Pasa-Tolic L."/>
            <person name="Chaput D.L."/>
            <person name="Haridas S."/>
            <person name="Grigoriev I.V."/>
            <person name="Santelli C.M."/>
            <person name="Hansel C.M."/>
        </authorList>
    </citation>
    <scope>NUCLEOTIDE SEQUENCE [LARGE SCALE GENOMIC DNA]</scope>
    <source>
        <strain evidence="2 3">SRC1lrK2f</strain>
    </source>
</reference>
<sequence length="158" mass="18219">MWIARRASESSLLNEDKGPLPTTGDVDALIEWNALSTKRHGRSVRLANDPPVSQELTRQQIRAWKKCADDCRANFKHVLLWPCMYCLHYIDYKERPKSSRFFCRRSECVGRGKVQVNCLWKITESIEWRRDKRASVIPGRSDDGASMATTNADTVRPH</sequence>
<evidence type="ECO:0000256" key="1">
    <source>
        <dbReference type="SAM" id="MobiDB-lite"/>
    </source>
</evidence>
<feature type="region of interest" description="Disordered" evidence="1">
    <location>
        <begin position="137"/>
        <end position="158"/>
    </location>
</feature>
<proteinExistence type="predicted"/>
<dbReference type="GeneID" id="29120787"/>
<feature type="compositionally biased region" description="Polar residues" evidence="1">
    <location>
        <begin position="147"/>
        <end position="158"/>
    </location>
</feature>
<name>A0A177D6X6_ALTAL</name>
<evidence type="ECO:0000313" key="3">
    <source>
        <dbReference type="Proteomes" id="UP000077248"/>
    </source>
</evidence>